<name>A0A379DKY6_9PORP</name>
<gene>
    <name evidence="6" type="ORF">NCTC13100_01886</name>
</gene>
<protein>
    <submittedName>
        <fullName evidence="6">Bacteroidetes-Associated Carbohydrate-binding Often N-terminal</fullName>
    </submittedName>
</protein>
<reference evidence="6 7" key="1">
    <citation type="submission" date="2018-06" db="EMBL/GenBank/DDBJ databases">
        <authorList>
            <consortium name="Pathogen Informatics"/>
            <person name="Doyle S."/>
        </authorList>
    </citation>
    <scope>NUCLEOTIDE SEQUENCE [LARGE SCALE GENOMIC DNA]</scope>
    <source>
        <strain evidence="6 7">NCTC13100</strain>
    </source>
</reference>
<dbReference type="AlphaFoldDB" id="A0A379DKY6"/>
<evidence type="ECO:0000259" key="5">
    <source>
        <dbReference type="Pfam" id="PF13004"/>
    </source>
</evidence>
<keyword evidence="3" id="KW-0378">Hydrolase</keyword>
<evidence type="ECO:0000313" key="7">
    <source>
        <dbReference type="Proteomes" id="UP000254263"/>
    </source>
</evidence>
<dbReference type="Pfam" id="PF13004">
    <property type="entry name" value="BACON"/>
    <property type="match status" value="2"/>
</dbReference>
<dbReference type="Gene3D" id="2.60.40.10">
    <property type="entry name" value="Immunoglobulins"/>
    <property type="match status" value="2"/>
</dbReference>
<feature type="domain" description="BACON" evidence="5">
    <location>
        <begin position="154"/>
        <end position="191"/>
    </location>
</feature>
<keyword evidence="4" id="KW-0843">Virulence</keyword>
<comment type="similarity">
    <text evidence="1">Belongs to the peptidase C25 family.</text>
</comment>
<dbReference type="EMBL" id="UGTI01000001">
    <property type="protein sequence ID" value="SUB78703.1"/>
    <property type="molecule type" value="Genomic_DNA"/>
</dbReference>
<dbReference type="PROSITE" id="PS51257">
    <property type="entry name" value="PROKAR_LIPOPROTEIN"/>
    <property type="match status" value="1"/>
</dbReference>
<organism evidence="6 7">
    <name type="scientific">Porphyromonas macacae</name>
    <dbReference type="NCBI Taxonomy" id="28115"/>
    <lineage>
        <taxon>Bacteria</taxon>
        <taxon>Pseudomonadati</taxon>
        <taxon>Bacteroidota</taxon>
        <taxon>Bacteroidia</taxon>
        <taxon>Bacteroidales</taxon>
        <taxon>Porphyromonadaceae</taxon>
        <taxon>Porphyromonas</taxon>
    </lineage>
</organism>
<dbReference type="GO" id="GO:0006508">
    <property type="term" value="P:proteolysis"/>
    <property type="evidence" value="ECO:0007669"/>
    <property type="project" value="UniProtKB-KW"/>
</dbReference>
<keyword evidence="2" id="KW-0645">Protease</keyword>
<dbReference type="CDD" id="cd14948">
    <property type="entry name" value="BACON"/>
    <property type="match status" value="2"/>
</dbReference>
<accession>A0A379DKY6</accession>
<keyword evidence="3" id="KW-0788">Thiol protease</keyword>
<dbReference type="InterPro" id="IPR013783">
    <property type="entry name" value="Ig-like_fold"/>
</dbReference>
<evidence type="ECO:0000256" key="4">
    <source>
        <dbReference type="ARBA" id="ARBA00023026"/>
    </source>
</evidence>
<dbReference type="InterPro" id="IPR024361">
    <property type="entry name" value="BACON"/>
</dbReference>
<evidence type="ECO:0000256" key="2">
    <source>
        <dbReference type="ARBA" id="ARBA00022670"/>
    </source>
</evidence>
<evidence type="ECO:0000256" key="1">
    <source>
        <dbReference type="ARBA" id="ARBA00006067"/>
    </source>
</evidence>
<evidence type="ECO:0000313" key="6">
    <source>
        <dbReference type="EMBL" id="SUB78703.1"/>
    </source>
</evidence>
<dbReference type="Proteomes" id="UP000254263">
    <property type="component" value="Unassembled WGS sequence"/>
</dbReference>
<dbReference type="GO" id="GO:0008234">
    <property type="term" value="F:cysteine-type peptidase activity"/>
    <property type="evidence" value="ECO:0007669"/>
    <property type="project" value="UniProtKB-KW"/>
</dbReference>
<proteinExistence type="inferred from homology"/>
<evidence type="ECO:0000256" key="3">
    <source>
        <dbReference type="ARBA" id="ARBA00022807"/>
    </source>
</evidence>
<sequence>MNKIKFVLLGCIAAFFMTGCSELDQLDKNQKETYLDLSEEIVNFDKTKGEKVVEITTNAKFWTAKPDGDCKWLKLISGTDALTISAEANPTGRERTATVSIVAGSQSAKLTVRQMGSEALVELSDTVIASGENGGSYTINLKHNDVPWEIEGTELYSWIKVFSNESSITVKVEPNKTEEKRIAKFYITSPTMMAQEIIVEQMGIQPFILPYMPNKKITQADVLAYEKDRGSFYVSSFSNQFNGRSYNFTAKDRFSSSIIYAFKKDVMRYSMCIVQSEKTTYASSPEFEKFVQANGFSRIEDTKVDEQKGFIEDTYEFKGHYFRIILKARTYGKEQYSLLTYTVFDTQVEDLKTFDTFPYRNKTFFNTSNFFEVKKWEETQGGTIETARERGQKNPNVISFGQFHSVTNENSHLFSVYYFEETKKPYVSLLWQKVDLYSNVSLGMWQDEEGKYHLTKELKALLEKEGIEYRGVNGKFINYVKEDENLAVLFTVYEINDDPPLFGIGFFKIDQEKTAEVKKSDNMELLFQTLSREMENNSRKWFNRK</sequence>
<feature type="domain" description="BACON" evidence="5">
    <location>
        <begin position="62"/>
        <end position="114"/>
    </location>
</feature>
<dbReference type="RefSeq" id="WP_018359895.1">
    <property type="nucleotide sequence ID" value="NZ_UGTI01000001.1"/>
</dbReference>